<comment type="caution">
    <text evidence="1">The sequence shown here is derived from an EMBL/GenBank/DDBJ whole genome shotgun (WGS) entry which is preliminary data.</text>
</comment>
<name>A0AAW4WEJ1_9FIRM</name>
<dbReference type="EMBL" id="JAJEQW010000017">
    <property type="protein sequence ID" value="MCC2243183.1"/>
    <property type="molecule type" value="Genomic_DNA"/>
</dbReference>
<sequence length="151" mass="17754">MKIWEEKAEIQLPEGFEEATVGEKRKTYGMGNKLPDKMYIVRDKHVIISTFSQELKEQKESNIELVKALNYLYTRTVPGYKNIGTYRKNIDGQEIYVIQYTSYAQEDDIYTIVAIWRTEEEIHLLSGVCRYEEIPQWHPVFRSVIEGIKIG</sequence>
<dbReference type="RefSeq" id="WP_227710690.1">
    <property type="nucleotide sequence ID" value="NZ_JAJEQW010000017.1"/>
</dbReference>
<evidence type="ECO:0008006" key="3">
    <source>
        <dbReference type="Google" id="ProtNLM"/>
    </source>
</evidence>
<gene>
    <name evidence="1" type="ORF">LKD47_12950</name>
</gene>
<accession>A0AAW4WEJ1</accession>
<proteinExistence type="predicted"/>
<evidence type="ECO:0000313" key="1">
    <source>
        <dbReference type="EMBL" id="MCC2243183.1"/>
    </source>
</evidence>
<evidence type="ECO:0000313" key="2">
    <source>
        <dbReference type="Proteomes" id="UP001198893"/>
    </source>
</evidence>
<organism evidence="1 2">
    <name type="scientific">Roseburia amylophila</name>
    <dbReference type="NCBI Taxonomy" id="2981794"/>
    <lineage>
        <taxon>Bacteria</taxon>
        <taxon>Bacillati</taxon>
        <taxon>Bacillota</taxon>
        <taxon>Clostridia</taxon>
        <taxon>Lachnospirales</taxon>
        <taxon>Lachnospiraceae</taxon>
        <taxon>Roseburia</taxon>
    </lineage>
</organism>
<protein>
    <recommendedName>
        <fullName evidence="3">DUF1795 domain-containing protein</fullName>
    </recommendedName>
</protein>
<reference evidence="1" key="1">
    <citation type="submission" date="2021-10" db="EMBL/GenBank/DDBJ databases">
        <title>Anaerobic single-cell dispensing facilitates the cultivation of human gut bacteria.</title>
        <authorList>
            <person name="Afrizal A."/>
        </authorList>
    </citation>
    <scope>NUCLEOTIDE SEQUENCE</scope>
    <source>
        <strain evidence="1">CLA-AA-H204</strain>
    </source>
</reference>
<dbReference type="Proteomes" id="UP001198893">
    <property type="component" value="Unassembled WGS sequence"/>
</dbReference>
<dbReference type="AlphaFoldDB" id="A0AAW4WEJ1"/>